<evidence type="ECO:0000256" key="3">
    <source>
        <dbReference type="ARBA" id="ARBA00022670"/>
    </source>
</evidence>
<comment type="catalytic activity">
    <reaction evidence="1">
        <text>Thiol-dependent hydrolysis of ester, thioester, amide, peptide and isopeptide bonds formed by the C-terminal Gly of ubiquitin (a 76-residue protein attached to proteins as an intracellular targeting signal).</text>
        <dbReference type="EC" id="3.4.19.12"/>
    </reaction>
</comment>
<dbReference type="GO" id="GO:0004843">
    <property type="term" value="F:cysteine-type deubiquitinase activity"/>
    <property type="evidence" value="ECO:0007669"/>
    <property type="project" value="UniProtKB-EC"/>
</dbReference>
<dbReference type="AlphaFoldDB" id="A0A428RLX8"/>
<evidence type="ECO:0000259" key="7">
    <source>
        <dbReference type="Pfam" id="PF12340"/>
    </source>
</evidence>
<reference evidence="9 10" key="1">
    <citation type="submission" date="2017-06" db="EMBL/GenBank/DDBJ databases">
        <title>Comparative genomic analysis of Ambrosia Fusariam Clade fungi.</title>
        <authorList>
            <person name="Stajich J.E."/>
            <person name="Carrillo J."/>
            <person name="Kijimoto T."/>
            <person name="Eskalen A."/>
            <person name="O'Donnell K."/>
            <person name="Kasson M."/>
        </authorList>
    </citation>
    <scope>NUCLEOTIDE SEQUENCE [LARGE SCALE GENOMIC DNA]</scope>
    <source>
        <strain evidence="9 10">NRRL62579</strain>
    </source>
</reference>
<dbReference type="STRING" id="1325735.A0A428RLX8"/>
<protein>
    <recommendedName>
        <fullName evidence="2">ubiquitinyl hydrolase 1</fullName>
        <ecNumber evidence="2">3.4.19.12</ecNumber>
    </recommendedName>
</protein>
<dbReference type="EMBL" id="NKCK01000692">
    <property type="protein sequence ID" value="RSL78521.1"/>
    <property type="molecule type" value="Genomic_DNA"/>
</dbReference>
<gene>
    <name evidence="9" type="ORF">CEP52_017624</name>
</gene>
<feature type="domain" description="DUF3645" evidence="8">
    <location>
        <begin position="792"/>
        <end position="824"/>
    </location>
</feature>
<dbReference type="InterPro" id="IPR022099">
    <property type="entry name" value="DUF3638"/>
</dbReference>
<evidence type="ECO:0000256" key="1">
    <source>
        <dbReference type="ARBA" id="ARBA00000707"/>
    </source>
</evidence>
<evidence type="ECO:0000256" key="5">
    <source>
        <dbReference type="ARBA" id="ARBA00022801"/>
    </source>
</evidence>
<proteinExistence type="predicted"/>
<keyword evidence="4" id="KW-0833">Ubl conjugation pathway</keyword>
<sequence length="941" mass="106462">LSPLVEKWSNIGGFEDAFLAVDIETLLDIEISQSWGSFVQACRRSSQLQTYDVYFLLALLAFGTKPDMNIVQWLVALYRSPVLRDVEAPRHSCFSNFRVFEEPSRNGIRSLILAKQLLYDDYFLPGWKKRARNKKKVTADQYEKIQMDEATHIASRVMEAWPHPPHLVDELERSVEDLTLEYTDLNKAWEILGPELQRLLHNLDLSTYLFRLEEAASRLYQQQSVEQNQRQKEIWNLKPARLTAPALIQSQGTYSVPRLRGDLMLSKHDTGSGSDIGPSTVNKEHARDVATSHGISRDSEISRALSVLPSNLSVLDGIIKRFASSSETTVRKQYSKDLQTSFMALVQDRSSSSSKTKQAARAGNIASEAALARQTLNEHEEKIRASLSDNIAGFIWLSAGGLWPCLSRVALLEQLRDTSSAQFGHGMKAGLVQYGVLITELQRLLRIRDATLHGDERRSREDQEQQAHSNWRPLDHPEWLLLEVDNNFLIRPSQIDVARAIISPASASNSVLQMNMGQGKTSLVVPRPLLLQTAQVIQSRIGGLVGRVVRHIPFSRRSPMRMDTINLFQSIHKDIRDSGGVMLCLPEHIMSFKLSGLQSLADGDLKQAKRMIDIQRWLERSCRDVLDESDFTLSTKTQLIYPSGVPMMVDGHPQRWQVVEELLLLVLDHVPYLQSRFSGGFEVMRRHQGYPILHFLHAEVDKSLNTLLVNDICEGRLPQLQFKDATDVDAQRDVGRIVSGVDTDPPTWQRAAESLTDDVFGLKNLYLLRGLISQGLLLTCLKKRWNVQYGLHPQRAPIAVPFEAKGVPSPTAEYGHPDTALVLTCLAFYQTGLTKSQVAQCLQHVLRSDDPPTQYERLAHGCSLPARLEHWNLLKADDETQIEELWSYLRLDIRVLNYFLNNFAFPAHAKQFRVKLQASGWDIPLLSNDDSSRNLTTGRLT</sequence>
<dbReference type="InterPro" id="IPR051346">
    <property type="entry name" value="OTU_Deubiquitinase"/>
</dbReference>
<evidence type="ECO:0000256" key="6">
    <source>
        <dbReference type="ARBA" id="ARBA00022807"/>
    </source>
</evidence>
<dbReference type="PANTHER" id="PTHR13367:SF33">
    <property type="entry name" value="P-LOOP CONTAINING NUCLEOSIDE TRIPHOSPHATE HYDROLASE PROTEIN"/>
    <property type="match status" value="1"/>
</dbReference>
<feature type="non-terminal residue" evidence="9">
    <location>
        <position position="1"/>
    </location>
</feature>
<evidence type="ECO:0000313" key="9">
    <source>
        <dbReference type="EMBL" id="RSL78521.1"/>
    </source>
</evidence>
<keyword evidence="3" id="KW-0645">Protease</keyword>
<organism evidence="9 10">
    <name type="scientific">Fusarium oligoseptatum</name>
    <dbReference type="NCBI Taxonomy" id="2604345"/>
    <lineage>
        <taxon>Eukaryota</taxon>
        <taxon>Fungi</taxon>
        <taxon>Dikarya</taxon>
        <taxon>Ascomycota</taxon>
        <taxon>Pezizomycotina</taxon>
        <taxon>Sordariomycetes</taxon>
        <taxon>Hypocreomycetidae</taxon>
        <taxon>Hypocreales</taxon>
        <taxon>Nectriaceae</taxon>
        <taxon>Fusarium</taxon>
        <taxon>Fusarium solani species complex</taxon>
    </lineage>
</organism>
<comment type="caution">
    <text evidence="9">The sequence shown here is derived from an EMBL/GenBank/DDBJ whole genome shotgun (WGS) entry which is preliminary data.</text>
</comment>
<dbReference type="InterPro" id="IPR022105">
    <property type="entry name" value="DUF3645"/>
</dbReference>
<dbReference type="EC" id="3.4.19.12" evidence="2"/>
<dbReference type="GO" id="GO:0006508">
    <property type="term" value="P:proteolysis"/>
    <property type="evidence" value="ECO:0007669"/>
    <property type="project" value="UniProtKB-KW"/>
</dbReference>
<keyword evidence="6" id="KW-0788">Thiol protease</keyword>
<evidence type="ECO:0000256" key="4">
    <source>
        <dbReference type="ARBA" id="ARBA00022786"/>
    </source>
</evidence>
<feature type="domain" description="DUF3638" evidence="7">
    <location>
        <begin position="468"/>
        <end position="673"/>
    </location>
</feature>
<dbReference type="Pfam" id="PF12340">
    <property type="entry name" value="DUF3638"/>
    <property type="match status" value="1"/>
</dbReference>
<dbReference type="Proteomes" id="UP000287144">
    <property type="component" value="Unassembled WGS sequence"/>
</dbReference>
<evidence type="ECO:0000256" key="2">
    <source>
        <dbReference type="ARBA" id="ARBA00012759"/>
    </source>
</evidence>
<evidence type="ECO:0000313" key="10">
    <source>
        <dbReference type="Proteomes" id="UP000287144"/>
    </source>
</evidence>
<accession>A0A428RLX8</accession>
<name>A0A428RLX8_9HYPO</name>
<dbReference type="PANTHER" id="PTHR13367">
    <property type="entry name" value="UBIQUITIN THIOESTERASE"/>
    <property type="match status" value="1"/>
</dbReference>
<keyword evidence="10" id="KW-1185">Reference proteome</keyword>
<keyword evidence="5" id="KW-0378">Hydrolase</keyword>
<evidence type="ECO:0000259" key="8">
    <source>
        <dbReference type="Pfam" id="PF12359"/>
    </source>
</evidence>
<dbReference type="Pfam" id="PF12359">
    <property type="entry name" value="DUF3645"/>
    <property type="match status" value="1"/>
</dbReference>